<keyword evidence="3" id="KW-1185">Reference proteome</keyword>
<dbReference type="EMBL" id="VFIA01000002">
    <property type="protein sequence ID" value="MBC3789907.1"/>
    <property type="molecule type" value="Genomic_DNA"/>
</dbReference>
<gene>
    <name evidence="2" type="ORF">FH603_391</name>
</gene>
<protein>
    <submittedName>
        <fullName evidence="2">Uncharacterized protein</fullName>
    </submittedName>
</protein>
<proteinExistence type="predicted"/>
<evidence type="ECO:0000313" key="2">
    <source>
        <dbReference type="EMBL" id="MBC3789907.1"/>
    </source>
</evidence>
<feature type="transmembrane region" description="Helical" evidence="1">
    <location>
        <begin position="360"/>
        <end position="383"/>
    </location>
</feature>
<feature type="transmembrane region" description="Helical" evidence="1">
    <location>
        <begin position="111"/>
        <end position="143"/>
    </location>
</feature>
<reference evidence="2 3" key="1">
    <citation type="submission" date="2019-06" db="EMBL/GenBank/DDBJ databases">
        <title>Spirosoma utsteinense sp. nov. isolated from Antarctic ice-free soils.</title>
        <authorList>
            <person name="Tahon G."/>
        </authorList>
    </citation>
    <scope>NUCLEOTIDE SEQUENCE [LARGE SCALE GENOMIC DNA]</scope>
    <source>
        <strain evidence="2 3">LMG 31447</strain>
    </source>
</reference>
<keyword evidence="1" id="KW-1133">Transmembrane helix</keyword>
<feature type="transmembrane region" description="Helical" evidence="1">
    <location>
        <begin position="291"/>
        <end position="311"/>
    </location>
</feature>
<feature type="transmembrane region" description="Helical" evidence="1">
    <location>
        <begin position="12"/>
        <end position="27"/>
    </location>
</feature>
<name>A0ABR6VZX6_9BACT</name>
<feature type="transmembrane region" description="Helical" evidence="1">
    <location>
        <begin position="34"/>
        <end position="52"/>
    </location>
</feature>
<dbReference type="RefSeq" id="WP_186735486.1">
    <property type="nucleotide sequence ID" value="NZ_VFIA01000002.1"/>
</dbReference>
<feature type="transmembrane region" description="Helical" evidence="1">
    <location>
        <begin position="395"/>
        <end position="417"/>
    </location>
</feature>
<evidence type="ECO:0000313" key="3">
    <source>
        <dbReference type="Proteomes" id="UP000700732"/>
    </source>
</evidence>
<organism evidence="2 3">
    <name type="scientific">Spirosoma utsteinense</name>
    <dbReference type="NCBI Taxonomy" id="2585773"/>
    <lineage>
        <taxon>Bacteria</taxon>
        <taxon>Pseudomonadati</taxon>
        <taxon>Bacteroidota</taxon>
        <taxon>Cytophagia</taxon>
        <taxon>Cytophagales</taxon>
        <taxon>Cytophagaceae</taxon>
        <taxon>Spirosoma</taxon>
    </lineage>
</organism>
<feature type="transmembrane region" description="Helical" evidence="1">
    <location>
        <begin position="253"/>
        <end position="279"/>
    </location>
</feature>
<dbReference type="Proteomes" id="UP000700732">
    <property type="component" value="Unassembled WGS sequence"/>
</dbReference>
<evidence type="ECO:0000256" key="1">
    <source>
        <dbReference type="SAM" id="Phobius"/>
    </source>
</evidence>
<feature type="transmembrane region" description="Helical" evidence="1">
    <location>
        <begin position="84"/>
        <end position="105"/>
    </location>
</feature>
<feature type="transmembrane region" description="Helical" evidence="1">
    <location>
        <begin position="164"/>
        <end position="185"/>
    </location>
</feature>
<feature type="transmembrane region" description="Helical" evidence="1">
    <location>
        <begin position="229"/>
        <end position="247"/>
    </location>
</feature>
<accession>A0ABR6VZX6</accession>
<keyword evidence="1" id="KW-0812">Transmembrane</keyword>
<comment type="caution">
    <text evidence="2">The sequence shown here is derived from an EMBL/GenBank/DDBJ whole genome shotgun (WGS) entry which is preliminary data.</text>
</comment>
<keyword evidence="1" id="KW-0472">Membrane</keyword>
<sequence>MNGLDQNLTPYLIAQGVSVLFLLAAWHSTRLARLLFALLFIGASGTNFFFGLTNPAIYQTYAAFAISPYRAFISGWFSSHSGLIVPVIATGQLLIGIGMLLNGAWVRWASIGAILFLLNIIPLLVGSGFPFSLVVAWAAWIVLSTDSRAYLWQAAPVTPNVSPPLSQLASIVAILAAITSITSLFFSQLYRDNTFVKTVWHANDWVTVGLSVTTLLCITLAKRQPKARLIVAGLLGYFVYNYAFYLVGAAFNVLFLLYVGIVALGLVALIGLLVSLPVYSLRPGPNGLRYVAVYLAGIALMLLLVELPPIGRFLTTGILPDMVIKSAHPTSIVYALDLSLIVPACLLGAVWLWQRKPWGPVVAAIMLVKGVAYGLVLCAGALLLVSRGIGTDPLLAFYVVLVLGGRASLVVLFKALAGYTPSSSQPHTLAAANAPVPLKTHQLPQTTPSL</sequence>
<feature type="transmembrane region" description="Helical" evidence="1">
    <location>
        <begin position="331"/>
        <end position="353"/>
    </location>
</feature>